<dbReference type="PANTHER" id="PTHR37953">
    <property type="entry name" value="UPF0127 PROTEIN MJ1496"/>
    <property type="match status" value="1"/>
</dbReference>
<dbReference type="Pfam" id="PF02643">
    <property type="entry name" value="DUF192"/>
    <property type="match status" value="1"/>
</dbReference>
<organism evidence="1 2">
    <name type="scientific">Winogradskyella pelagia</name>
    <dbReference type="NCBI Taxonomy" id="2819984"/>
    <lineage>
        <taxon>Bacteria</taxon>
        <taxon>Pseudomonadati</taxon>
        <taxon>Bacteroidota</taxon>
        <taxon>Flavobacteriia</taxon>
        <taxon>Flavobacteriales</taxon>
        <taxon>Flavobacteriaceae</taxon>
        <taxon>Winogradskyella</taxon>
    </lineage>
</organism>
<accession>A0ABS3T335</accession>
<dbReference type="InterPro" id="IPR003795">
    <property type="entry name" value="DUF192"/>
</dbReference>
<dbReference type="InterPro" id="IPR038695">
    <property type="entry name" value="Saro_0823-like_sf"/>
</dbReference>
<dbReference type="Gene3D" id="2.60.120.1140">
    <property type="entry name" value="Protein of unknown function DUF192"/>
    <property type="match status" value="1"/>
</dbReference>
<name>A0ABS3T335_9FLAO</name>
<evidence type="ECO:0000313" key="2">
    <source>
        <dbReference type="Proteomes" id="UP000676776"/>
    </source>
</evidence>
<keyword evidence="2" id="KW-1185">Reference proteome</keyword>
<dbReference type="PANTHER" id="PTHR37953:SF1">
    <property type="entry name" value="UPF0127 PROTEIN MJ1496"/>
    <property type="match status" value="1"/>
</dbReference>
<sequence length="164" mass="18503">MNRLLRKGIALALITLSFSHCKEKKTTSPTTKVTIPFKKEGTLSLIKSSSDSIIAKLDIEVADNEYETQTGLMYRTELKTNHGMLFIFPDVSYRSFYMKNTKIPLDIIYLDETKTIISIQKNAQPFNEASLPSEAPAKYVLEVNAGLSDTWQLAKGDTMLFEIE</sequence>
<gene>
    <name evidence="1" type="ORF">J4050_10370</name>
</gene>
<protein>
    <submittedName>
        <fullName evidence="1">DUF192 domain-containing protein</fullName>
    </submittedName>
</protein>
<proteinExistence type="predicted"/>
<comment type="caution">
    <text evidence="1">The sequence shown here is derived from an EMBL/GenBank/DDBJ whole genome shotgun (WGS) entry which is preliminary data.</text>
</comment>
<dbReference type="RefSeq" id="WP_208154520.1">
    <property type="nucleotide sequence ID" value="NZ_JAGEVF010000008.1"/>
</dbReference>
<dbReference type="EMBL" id="JAGEVF010000008">
    <property type="protein sequence ID" value="MBO3117153.1"/>
    <property type="molecule type" value="Genomic_DNA"/>
</dbReference>
<dbReference type="Proteomes" id="UP000676776">
    <property type="component" value="Unassembled WGS sequence"/>
</dbReference>
<reference evidence="1 2" key="1">
    <citation type="submission" date="2021-03" db="EMBL/GenBank/DDBJ databases">
        <title>Winogradskyella sp. nov., isolated from costal sediment.</title>
        <authorList>
            <person name="Gao C."/>
        </authorList>
    </citation>
    <scope>NUCLEOTIDE SEQUENCE [LARGE SCALE GENOMIC DNA]</scope>
    <source>
        <strain evidence="1 2">DF17</strain>
    </source>
</reference>
<evidence type="ECO:0000313" key="1">
    <source>
        <dbReference type="EMBL" id="MBO3117153.1"/>
    </source>
</evidence>